<evidence type="ECO:0000313" key="3">
    <source>
        <dbReference type="Proteomes" id="UP000294927"/>
    </source>
</evidence>
<sequence length="68" mass="7348">MRAGGAEAAGGDRPHGQELAVGGHVHPANRTAGQRCHVFLATGLTPGEPHRELTEQWFPRVEVERMIP</sequence>
<gene>
    <name evidence="2" type="ORF">CLV71_105472</name>
</gene>
<protein>
    <submittedName>
        <fullName evidence="2">Uncharacterized protein</fullName>
    </submittedName>
</protein>
<evidence type="ECO:0000256" key="1">
    <source>
        <dbReference type="SAM" id="MobiDB-lite"/>
    </source>
</evidence>
<feature type="region of interest" description="Disordered" evidence="1">
    <location>
        <begin position="1"/>
        <end position="28"/>
    </location>
</feature>
<evidence type="ECO:0000313" key="2">
    <source>
        <dbReference type="EMBL" id="TDV52340.1"/>
    </source>
</evidence>
<accession>A0A4R7VRC3</accession>
<name>A0A4R7VRC3_9PSEU</name>
<proteinExistence type="predicted"/>
<comment type="caution">
    <text evidence="2">The sequence shown here is derived from an EMBL/GenBank/DDBJ whole genome shotgun (WGS) entry which is preliminary data.</text>
</comment>
<organism evidence="2 3">
    <name type="scientific">Actinophytocola oryzae</name>
    <dbReference type="NCBI Taxonomy" id="502181"/>
    <lineage>
        <taxon>Bacteria</taxon>
        <taxon>Bacillati</taxon>
        <taxon>Actinomycetota</taxon>
        <taxon>Actinomycetes</taxon>
        <taxon>Pseudonocardiales</taxon>
        <taxon>Pseudonocardiaceae</taxon>
    </lineage>
</organism>
<dbReference type="EMBL" id="SOCP01000005">
    <property type="protein sequence ID" value="TDV52340.1"/>
    <property type="molecule type" value="Genomic_DNA"/>
</dbReference>
<dbReference type="AlphaFoldDB" id="A0A4R7VRC3"/>
<dbReference type="RefSeq" id="WP_208297591.1">
    <property type="nucleotide sequence ID" value="NZ_SOCP01000005.1"/>
</dbReference>
<dbReference type="Proteomes" id="UP000294927">
    <property type="component" value="Unassembled WGS sequence"/>
</dbReference>
<keyword evidence="3" id="KW-1185">Reference proteome</keyword>
<reference evidence="2 3" key="1">
    <citation type="submission" date="2019-03" db="EMBL/GenBank/DDBJ databases">
        <title>Genomic Encyclopedia of Archaeal and Bacterial Type Strains, Phase II (KMG-II): from individual species to whole genera.</title>
        <authorList>
            <person name="Goeker M."/>
        </authorList>
    </citation>
    <scope>NUCLEOTIDE SEQUENCE [LARGE SCALE GENOMIC DNA]</scope>
    <source>
        <strain evidence="2 3">DSM 45499</strain>
    </source>
</reference>